<dbReference type="Pfam" id="PF00501">
    <property type="entry name" value="AMP-binding"/>
    <property type="match status" value="1"/>
</dbReference>
<evidence type="ECO:0000256" key="2">
    <source>
        <dbReference type="ARBA" id="ARBA00022840"/>
    </source>
</evidence>
<keyword evidence="2" id="KW-0067">ATP-binding</keyword>
<proteinExistence type="predicted"/>
<organism evidence="5 6">
    <name type="scientific">Glomus cerebriforme</name>
    <dbReference type="NCBI Taxonomy" id="658196"/>
    <lineage>
        <taxon>Eukaryota</taxon>
        <taxon>Fungi</taxon>
        <taxon>Fungi incertae sedis</taxon>
        <taxon>Mucoromycota</taxon>
        <taxon>Glomeromycotina</taxon>
        <taxon>Glomeromycetes</taxon>
        <taxon>Glomerales</taxon>
        <taxon>Glomeraceae</taxon>
        <taxon>Glomus</taxon>
    </lineage>
</organism>
<keyword evidence="3" id="KW-1133">Transmembrane helix</keyword>
<protein>
    <recommendedName>
        <fullName evidence="4">AMP-dependent synthetase/ligase domain-containing protein</fullName>
    </recommendedName>
</protein>
<evidence type="ECO:0000313" key="5">
    <source>
        <dbReference type="EMBL" id="RIA99027.1"/>
    </source>
</evidence>
<keyword evidence="3" id="KW-0812">Transmembrane</keyword>
<dbReference type="GO" id="GO:0005783">
    <property type="term" value="C:endoplasmic reticulum"/>
    <property type="evidence" value="ECO:0007669"/>
    <property type="project" value="TreeGrafter"/>
</dbReference>
<dbReference type="OrthoDB" id="1700726at2759"/>
<dbReference type="GO" id="GO:0016020">
    <property type="term" value="C:membrane"/>
    <property type="evidence" value="ECO:0007669"/>
    <property type="project" value="TreeGrafter"/>
</dbReference>
<dbReference type="InterPro" id="IPR000873">
    <property type="entry name" value="AMP-dep_synth/lig_dom"/>
</dbReference>
<name>A0A397TRE0_9GLOM</name>
<keyword evidence="1" id="KW-0547">Nucleotide-binding</keyword>
<accession>A0A397TRE0</accession>
<keyword evidence="6" id="KW-1185">Reference proteome</keyword>
<feature type="transmembrane region" description="Helical" evidence="3">
    <location>
        <begin position="6"/>
        <end position="22"/>
    </location>
</feature>
<dbReference type="Proteomes" id="UP000265703">
    <property type="component" value="Unassembled WGS sequence"/>
</dbReference>
<evidence type="ECO:0000313" key="6">
    <source>
        <dbReference type="Proteomes" id="UP000265703"/>
    </source>
</evidence>
<evidence type="ECO:0000256" key="3">
    <source>
        <dbReference type="SAM" id="Phobius"/>
    </source>
</evidence>
<reference evidence="5 6" key="1">
    <citation type="submission" date="2018-06" db="EMBL/GenBank/DDBJ databases">
        <title>Comparative genomics reveals the genomic features of Rhizophagus irregularis, R. cerebriforme, R. diaphanum and Gigaspora rosea, and their symbiotic lifestyle signature.</title>
        <authorList>
            <person name="Morin E."/>
            <person name="San Clemente H."/>
            <person name="Chen E.C.H."/>
            <person name="De La Providencia I."/>
            <person name="Hainaut M."/>
            <person name="Kuo A."/>
            <person name="Kohler A."/>
            <person name="Murat C."/>
            <person name="Tang N."/>
            <person name="Roy S."/>
            <person name="Loubradou J."/>
            <person name="Henrissat B."/>
            <person name="Grigoriev I.V."/>
            <person name="Corradi N."/>
            <person name="Roux C."/>
            <person name="Martin F.M."/>
        </authorList>
    </citation>
    <scope>NUCLEOTIDE SEQUENCE [LARGE SCALE GENOMIC DNA]</scope>
    <source>
        <strain evidence="5 6">DAOM 227022</strain>
    </source>
</reference>
<comment type="caution">
    <text evidence="5">The sequence shown here is derived from an EMBL/GenBank/DDBJ whole genome shotgun (WGS) entry which is preliminary data.</text>
</comment>
<dbReference type="PANTHER" id="PTHR43272">
    <property type="entry name" value="LONG-CHAIN-FATTY-ACID--COA LIGASE"/>
    <property type="match status" value="1"/>
</dbReference>
<dbReference type="SUPFAM" id="SSF56801">
    <property type="entry name" value="Acetyl-CoA synthetase-like"/>
    <property type="match status" value="1"/>
</dbReference>
<dbReference type="GO" id="GO:0005524">
    <property type="term" value="F:ATP binding"/>
    <property type="evidence" value="ECO:0007669"/>
    <property type="project" value="UniProtKB-KW"/>
</dbReference>
<gene>
    <name evidence="5" type="ORF">C1645_748318</name>
</gene>
<dbReference type="EMBL" id="QKYT01000008">
    <property type="protein sequence ID" value="RIA99027.1"/>
    <property type="molecule type" value="Genomic_DNA"/>
</dbReference>
<evidence type="ECO:0000259" key="4">
    <source>
        <dbReference type="Pfam" id="PF00501"/>
    </source>
</evidence>
<evidence type="ECO:0000256" key="1">
    <source>
        <dbReference type="ARBA" id="ARBA00022741"/>
    </source>
</evidence>
<dbReference type="Gene3D" id="3.40.50.12780">
    <property type="entry name" value="N-terminal domain of ligase-like"/>
    <property type="match status" value="1"/>
</dbReference>
<dbReference type="PANTHER" id="PTHR43272:SF33">
    <property type="entry name" value="AMP-BINDING DOMAIN-CONTAINING PROTEIN-RELATED"/>
    <property type="match status" value="1"/>
</dbReference>
<dbReference type="InterPro" id="IPR042099">
    <property type="entry name" value="ANL_N_sf"/>
</dbReference>
<feature type="domain" description="AMP-dependent synthetase/ligase" evidence="4">
    <location>
        <begin position="96"/>
        <end position="508"/>
    </location>
</feature>
<sequence length="555" mass="60982">MEIDTLSVILLILIIFFTFLSIRDAPSPDVHPLLLTSQSDCAKVRNPGETAIYRANSSAHGMPLMTSPDKNIKTIFDLFESGKKLGQNCLGFKGSNGYNWESYQQVAERVVKFGSGLIKHTELKPKSLNIFGIFMNSCPEWVVADLAASHYSLITVAIPSVPLRLNDVISQINLTQIGVVVVSKDTLSVIFSAVPSCASLKHVILVDSLISSDQSQKAEALGLTLKTFKEIEEIGAQFKSDFVPAEPEDTATIVFSSGTTSGEPIGIELTQENLVADVAGVLATIPNAPKITDSDRHLSFLPLAHMFERIAVMALLYSGASIAFYSGKLSSVLKEAEEIKPTIFTSAPRFLIRFHETIRQQYGNQFFFERGYASKLKHLRKGKLVTNSIWDMMVFNKIKEKFGGQVRVIVTGAGPISQTTLDFLRITVGCQVIQAYGLTQCSGAVTVNAFFDYQSADRAGCDSHTGGPVPCNEIKLVNYDEKGYTVEDKPNPRGEICVRGPNVMKGYYKRPEQTAQAIDADGWLHTSDIGMILPNGTLKIIDRKLPIKRQKPVEF</sequence>
<dbReference type="GO" id="GO:0004467">
    <property type="term" value="F:long-chain fatty acid-CoA ligase activity"/>
    <property type="evidence" value="ECO:0007669"/>
    <property type="project" value="TreeGrafter"/>
</dbReference>
<dbReference type="AlphaFoldDB" id="A0A397TRE0"/>
<dbReference type="STRING" id="658196.A0A397TRE0"/>
<keyword evidence="3" id="KW-0472">Membrane</keyword>